<keyword evidence="2" id="KW-1185">Reference proteome</keyword>
<organism evidence="1 2">
    <name type="scientific">Crenichthys baileyi</name>
    <name type="common">White River springfish</name>
    <dbReference type="NCBI Taxonomy" id="28760"/>
    <lineage>
        <taxon>Eukaryota</taxon>
        <taxon>Metazoa</taxon>
        <taxon>Chordata</taxon>
        <taxon>Craniata</taxon>
        <taxon>Vertebrata</taxon>
        <taxon>Euteleostomi</taxon>
        <taxon>Actinopterygii</taxon>
        <taxon>Neopterygii</taxon>
        <taxon>Teleostei</taxon>
        <taxon>Neoteleostei</taxon>
        <taxon>Acanthomorphata</taxon>
        <taxon>Ovalentaria</taxon>
        <taxon>Atherinomorphae</taxon>
        <taxon>Cyprinodontiformes</taxon>
        <taxon>Goodeidae</taxon>
        <taxon>Crenichthys</taxon>
    </lineage>
</organism>
<evidence type="ECO:0000313" key="1">
    <source>
        <dbReference type="EMBL" id="KAK5614929.1"/>
    </source>
</evidence>
<protein>
    <submittedName>
        <fullName evidence="1">Uncharacterized protein</fullName>
    </submittedName>
</protein>
<sequence>MGRVSASLGNFAVADEDVGLLAVAGLADSAVAEEDAGLLAAVLTSAGRENHLLASRPAVNPARRRFLRQEEDDGLAAVCKQEGNIGAEAEGTERPPRTLWRWAA</sequence>
<dbReference type="EMBL" id="JAHHUM010001048">
    <property type="protein sequence ID" value="KAK5614929.1"/>
    <property type="molecule type" value="Genomic_DNA"/>
</dbReference>
<gene>
    <name evidence="1" type="ORF">CRENBAI_009325</name>
</gene>
<comment type="caution">
    <text evidence="1">The sequence shown here is derived from an EMBL/GenBank/DDBJ whole genome shotgun (WGS) entry which is preliminary data.</text>
</comment>
<proteinExistence type="predicted"/>
<accession>A0AAV9S196</accession>
<evidence type="ECO:0000313" key="2">
    <source>
        <dbReference type="Proteomes" id="UP001311232"/>
    </source>
</evidence>
<dbReference type="AlphaFoldDB" id="A0AAV9S196"/>
<name>A0AAV9S196_9TELE</name>
<reference evidence="1 2" key="1">
    <citation type="submission" date="2021-06" db="EMBL/GenBank/DDBJ databases">
        <authorList>
            <person name="Palmer J.M."/>
        </authorList>
    </citation>
    <scope>NUCLEOTIDE SEQUENCE [LARGE SCALE GENOMIC DNA]</scope>
    <source>
        <strain evidence="1 2">MEX-2019</strain>
        <tissue evidence="1">Muscle</tissue>
    </source>
</reference>
<dbReference type="Proteomes" id="UP001311232">
    <property type="component" value="Unassembled WGS sequence"/>
</dbReference>